<keyword evidence="4" id="KW-1003">Cell membrane</keyword>
<evidence type="ECO:0000256" key="13">
    <source>
        <dbReference type="ARBA" id="ARBA00042859"/>
    </source>
</evidence>
<dbReference type="Proteomes" id="UP000176288">
    <property type="component" value="Chromosome"/>
</dbReference>
<evidence type="ECO:0000256" key="9">
    <source>
        <dbReference type="ARBA" id="ARBA00023136"/>
    </source>
</evidence>
<evidence type="ECO:0000313" key="15">
    <source>
        <dbReference type="EMBL" id="AOZ72168.1"/>
    </source>
</evidence>
<dbReference type="PANTHER" id="PTHR33843">
    <property type="entry name" value="ASCORBATE-SPECIFIC PTS SYSTEM EIIC COMPONENT"/>
    <property type="match status" value="1"/>
</dbReference>
<comment type="similarity">
    <text evidence="11">Belongs to the UlaA family.</text>
</comment>
<evidence type="ECO:0000256" key="3">
    <source>
        <dbReference type="ARBA" id="ARBA00022448"/>
    </source>
</evidence>
<dbReference type="AlphaFoldDB" id="A0A1D9MIY4"/>
<dbReference type="InterPro" id="IPR004703">
    <property type="entry name" value="PTS_sugar-sp_permease"/>
</dbReference>
<keyword evidence="7 14" id="KW-0812">Transmembrane</keyword>
<comment type="function">
    <text evidence="10">The phosphoenolpyruvate-dependent sugar phosphotransferase system (sugar PTS), a major carbohydrate active transport system, catalyzes the phosphorylation of incoming sugar substrates concomitantly with their translocation across the cell membrane. The enzyme II UlaABC PTS system is involved in ascorbate transport.</text>
</comment>
<evidence type="ECO:0000256" key="5">
    <source>
        <dbReference type="ARBA" id="ARBA00022597"/>
    </source>
</evidence>
<feature type="transmembrane region" description="Helical" evidence="14">
    <location>
        <begin position="333"/>
        <end position="355"/>
    </location>
</feature>
<feature type="transmembrane region" description="Helical" evidence="14">
    <location>
        <begin position="125"/>
        <end position="146"/>
    </location>
</feature>
<comment type="subunit">
    <text evidence="2">Homodimer.</text>
</comment>
<sequence length="483" mass="50508">MAVLNVLLALVQVPAIIIGFIALLGLLLQKKDTSAVVTGTVKTILSVLIITGGITVLISALGPIQGMFELALPKEKVTTFVTFDEAVVGAVQSANEANLGMLIGLTLLFGYITHLVISRITKHRYVYLTGHMIWVHAGGFAILFHSLGLGPVATVVIASLVDGAYMTFAPALAQPFMRKITGRDDIGFAHGQTTLNVAFGWIAKFIGNPKKSTEEINVPKSLNFFRDVAVSTTAVMLVVTYIAAIGAVITKGVDFLQNGNGADVPGITGGQNWVIFSLVQALTFTAGMLIMLYGVRMLIAEIVPAFQGVGMKMIPGAKPALDVPVIFPFAPNALVIGLIFGFIGQIAGMGVLAAMGWPMPIPSVIVAFFACGAGAIFANAMGGARGAIFAAFSWGFFGWLLISAAYHFQSFGNLDALGATALGFTVPDLVIPGLIVGGLKALAGPWVAAIVPVVAVLATVALTFNPSKELPKWEKPADKAATK</sequence>
<feature type="transmembrane region" description="Helical" evidence="14">
    <location>
        <begin position="99"/>
        <end position="118"/>
    </location>
</feature>
<accession>A0A1D9MIY4</accession>
<evidence type="ECO:0000256" key="7">
    <source>
        <dbReference type="ARBA" id="ARBA00022692"/>
    </source>
</evidence>
<evidence type="ECO:0000256" key="11">
    <source>
        <dbReference type="ARBA" id="ARBA00038218"/>
    </source>
</evidence>
<evidence type="ECO:0000256" key="4">
    <source>
        <dbReference type="ARBA" id="ARBA00022475"/>
    </source>
</evidence>
<feature type="transmembrane region" description="Helical" evidence="14">
    <location>
        <begin position="6"/>
        <end position="28"/>
    </location>
</feature>
<keyword evidence="9 14" id="KW-0472">Membrane</keyword>
<comment type="subcellular location">
    <subcellularLocation>
        <location evidence="1">Cell membrane</location>
        <topology evidence="1">Multi-pass membrane protein</topology>
    </subcellularLocation>
</comment>
<dbReference type="PANTHER" id="PTHR33843:SF4">
    <property type="entry name" value="ASCORBATE-SPECIFIC PTS SYSTEM EIIC COMPONENT"/>
    <property type="match status" value="1"/>
</dbReference>
<feature type="transmembrane region" description="Helical" evidence="14">
    <location>
        <begin position="273"/>
        <end position="295"/>
    </location>
</feature>
<gene>
    <name evidence="15" type="ORF">BK816_01690</name>
</gene>
<evidence type="ECO:0000256" key="8">
    <source>
        <dbReference type="ARBA" id="ARBA00022989"/>
    </source>
</evidence>
<organism evidence="15 16">
    <name type="scientific">Boudabousia tangfeifanii</name>
    <dbReference type="NCBI Taxonomy" id="1912795"/>
    <lineage>
        <taxon>Bacteria</taxon>
        <taxon>Bacillati</taxon>
        <taxon>Actinomycetota</taxon>
        <taxon>Actinomycetes</taxon>
        <taxon>Actinomycetales</taxon>
        <taxon>Actinomycetaceae</taxon>
        <taxon>Boudabousia</taxon>
    </lineage>
</organism>
<dbReference type="STRING" id="1912795.BK816_01690"/>
<feature type="transmembrane region" description="Helical" evidence="14">
    <location>
        <begin position="387"/>
        <end position="408"/>
    </location>
</feature>
<feature type="transmembrane region" description="Helical" evidence="14">
    <location>
        <begin position="361"/>
        <end position="380"/>
    </location>
</feature>
<reference evidence="15 16" key="1">
    <citation type="submission" date="2016-10" db="EMBL/GenBank/DDBJ databases">
        <title>Actinomyces aegypiusis sp. nov., isolated from the Aegypius monachus in Qinghai Tibet Plateau China.</title>
        <authorList>
            <person name="Wang Y."/>
        </authorList>
    </citation>
    <scope>NUCLEOTIDE SEQUENCE [LARGE SCALE GENOMIC DNA]</scope>
    <source>
        <strain evidence="15 16">VUL4_3</strain>
    </source>
</reference>
<dbReference type="KEGG" id="avu:BK816_01690"/>
<evidence type="ECO:0000256" key="14">
    <source>
        <dbReference type="SAM" id="Phobius"/>
    </source>
</evidence>
<feature type="transmembrane region" description="Helical" evidence="14">
    <location>
        <begin position="40"/>
        <end position="64"/>
    </location>
</feature>
<dbReference type="InterPro" id="IPR051562">
    <property type="entry name" value="Ascorbate-PTS_EIIC"/>
</dbReference>
<evidence type="ECO:0000256" key="2">
    <source>
        <dbReference type="ARBA" id="ARBA00011738"/>
    </source>
</evidence>
<keyword evidence="5" id="KW-0762">Sugar transport</keyword>
<feature type="transmembrane region" description="Helical" evidence="14">
    <location>
        <begin position="446"/>
        <end position="464"/>
    </location>
</feature>
<keyword evidence="8 14" id="KW-1133">Transmembrane helix</keyword>
<dbReference type="EMBL" id="CP017812">
    <property type="protein sequence ID" value="AOZ72168.1"/>
    <property type="molecule type" value="Genomic_DNA"/>
</dbReference>
<feature type="transmembrane region" description="Helical" evidence="14">
    <location>
        <begin position="228"/>
        <end position="253"/>
    </location>
</feature>
<feature type="transmembrane region" description="Helical" evidence="14">
    <location>
        <begin position="152"/>
        <end position="173"/>
    </location>
</feature>
<evidence type="ECO:0000256" key="12">
    <source>
        <dbReference type="ARBA" id="ARBA00039702"/>
    </source>
</evidence>
<dbReference type="GO" id="GO:0005886">
    <property type="term" value="C:plasma membrane"/>
    <property type="evidence" value="ECO:0007669"/>
    <property type="project" value="UniProtKB-SubCell"/>
</dbReference>
<name>A0A1D9MIY4_9ACTO</name>
<evidence type="ECO:0000256" key="1">
    <source>
        <dbReference type="ARBA" id="ARBA00004651"/>
    </source>
</evidence>
<dbReference type="OrthoDB" id="9796178at2"/>
<dbReference type="Pfam" id="PF03611">
    <property type="entry name" value="EIIC-GAT"/>
    <property type="match status" value="1"/>
</dbReference>
<keyword evidence="3" id="KW-0813">Transport</keyword>
<keyword evidence="6" id="KW-0598">Phosphotransferase system</keyword>
<protein>
    <recommendedName>
        <fullName evidence="12">Ascorbate-specific PTS system EIIC component</fullName>
    </recommendedName>
    <alternativeName>
        <fullName evidence="13">Ascorbate-specific permease IIC component UlaA</fullName>
    </alternativeName>
</protein>
<proteinExistence type="inferred from homology"/>
<evidence type="ECO:0000256" key="10">
    <source>
        <dbReference type="ARBA" id="ARBA00037387"/>
    </source>
</evidence>
<keyword evidence="16" id="KW-1185">Reference proteome</keyword>
<evidence type="ECO:0000256" key="6">
    <source>
        <dbReference type="ARBA" id="ARBA00022683"/>
    </source>
</evidence>
<evidence type="ECO:0000313" key="16">
    <source>
        <dbReference type="Proteomes" id="UP000176288"/>
    </source>
</evidence>
<dbReference type="GO" id="GO:0009401">
    <property type="term" value="P:phosphoenolpyruvate-dependent sugar phosphotransferase system"/>
    <property type="evidence" value="ECO:0007669"/>
    <property type="project" value="UniProtKB-KW"/>
</dbReference>
<feature type="transmembrane region" description="Helical" evidence="14">
    <location>
        <begin position="420"/>
        <end position="439"/>
    </location>
</feature>
<dbReference type="RefSeq" id="WP_071163634.1">
    <property type="nucleotide sequence ID" value="NZ_CP017812.1"/>
</dbReference>